<dbReference type="Gene3D" id="3.90.1200.10">
    <property type="match status" value="1"/>
</dbReference>
<dbReference type="Proteomes" id="UP000282195">
    <property type="component" value="Chromosome"/>
</dbReference>
<keyword evidence="3" id="KW-1185">Reference proteome</keyword>
<gene>
    <name evidence="2" type="ORF">CCGE525_12740</name>
</gene>
<dbReference type="GO" id="GO:0016740">
    <property type="term" value="F:transferase activity"/>
    <property type="evidence" value="ECO:0007669"/>
    <property type="project" value="UniProtKB-KW"/>
</dbReference>
<dbReference type="AlphaFoldDB" id="A0A387FX04"/>
<dbReference type="InterPro" id="IPR011009">
    <property type="entry name" value="Kinase-like_dom_sf"/>
</dbReference>
<proteinExistence type="predicted"/>
<dbReference type="OrthoDB" id="179763at2"/>
<dbReference type="SUPFAM" id="SSF56112">
    <property type="entry name" value="Protein kinase-like (PK-like)"/>
    <property type="match status" value="1"/>
</dbReference>
<dbReference type="Pfam" id="PF01636">
    <property type="entry name" value="APH"/>
    <property type="match status" value="1"/>
</dbReference>
<reference evidence="2 3" key="1">
    <citation type="submission" date="2018-10" db="EMBL/GenBank/DDBJ databases">
        <title>Rhizobium etli, R. leguminosarum and a new Rhizobium genospecies from Phaseolus dumosus.</title>
        <authorList>
            <person name="Ramirez-Puebla S.T."/>
            <person name="Rogel-Hernandez M.A."/>
            <person name="Guerrero G."/>
            <person name="Ormeno-Orrillo E."/>
            <person name="Martinez-Romero J.C."/>
            <person name="Negrete-Yankelevich S."/>
            <person name="Martinez-Romero E."/>
        </authorList>
    </citation>
    <scope>NUCLEOTIDE SEQUENCE [LARGE SCALE GENOMIC DNA]</scope>
    <source>
        <strain evidence="2 3">CCGE525</strain>
    </source>
</reference>
<protein>
    <submittedName>
        <fullName evidence="2">Aminoglycoside phosphotransferase family protein</fullName>
    </submittedName>
</protein>
<dbReference type="InterPro" id="IPR002575">
    <property type="entry name" value="Aminoglycoside_PTrfase"/>
</dbReference>
<feature type="domain" description="Aminoglycoside phosphotransferase" evidence="1">
    <location>
        <begin position="20"/>
        <end position="209"/>
    </location>
</feature>
<evidence type="ECO:0000313" key="2">
    <source>
        <dbReference type="EMBL" id="AYG59566.1"/>
    </source>
</evidence>
<dbReference type="KEGG" id="rjg:CCGE525_12740"/>
<organism evidence="2 3">
    <name type="scientific">Rhizobium jaguaris</name>
    <dbReference type="NCBI Taxonomy" id="1312183"/>
    <lineage>
        <taxon>Bacteria</taxon>
        <taxon>Pseudomonadati</taxon>
        <taxon>Pseudomonadota</taxon>
        <taxon>Alphaproteobacteria</taxon>
        <taxon>Hyphomicrobiales</taxon>
        <taxon>Rhizobiaceae</taxon>
        <taxon>Rhizobium/Agrobacterium group</taxon>
        <taxon>Rhizobium</taxon>
    </lineage>
</organism>
<keyword evidence="2" id="KW-0808">Transferase</keyword>
<evidence type="ECO:0000313" key="3">
    <source>
        <dbReference type="Proteomes" id="UP000282195"/>
    </source>
</evidence>
<accession>A0A387FX04</accession>
<evidence type="ECO:0000259" key="1">
    <source>
        <dbReference type="Pfam" id="PF01636"/>
    </source>
</evidence>
<dbReference type="EMBL" id="CP032694">
    <property type="protein sequence ID" value="AYG59566.1"/>
    <property type="molecule type" value="Genomic_DNA"/>
</dbReference>
<sequence length="249" mass="27134">MVCVERGSLLGTGKEAEVYENGQLVLKLYKSSKTSAFREAAILAILEDLGVDAPRVQDVGDIEGRWGLTMTRAEGGTFGEAIALQPLQASVYLNALVAMHRKIHEHSGVRLPSIKSRLAHNIESAAQLEEIQRQHLLSGLRLLPDGDRLCHGDFHPWNVLGSLERAVIVDWLDACSGDPLADVCRSYVLMHHYDHDLAAAYLDAYAGTNGGSRAAILAWLPYVAAARLSEGVPDEVDSLIRMVESDTPI</sequence>
<name>A0A387FX04_9HYPH</name>